<name>A0A5D4KE73_9BACI</name>
<evidence type="ECO:0000256" key="4">
    <source>
        <dbReference type="ARBA" id="ARBA00023224"/>
    </source>
</evidence>
<evidence type="ECO:0000256" key="6">
    <source>
        <dbReference type="PROSITE-ProRule" id="PRU00284"/>
    </source>
</evidence>
<evidence type="ECO:0000259" key="10">
    <source>
        <dbReference type="PROSITE" id="PS50885"/>
    </source>
</evidence>
<dbReference type="GO" id="GO:0005886">
    <property type="term" value="C:plasma membrane"/>
    <property type="evidence" value="ECO:0007669"/>
    <property type="project" value="UniProtKB-SubCell"/>
</dbReference>
<keyword evidence="3 8" id="KW-0472">Membrane</keyword>
<reference evidence="11 12" key="1">
    <citation type="submission" date="2019-08" db="EMBL/GenBank/DDBJ databases">
        <title>Bacillus genomes from the desert of Cuatro Cienegas, Coahuila.</title>
        <authorList>
            <person name="Olmedo-Alvarez G."/>
        </authorList>
    </citation>
    <scope>NUCLEOTIDE SEQUENCE [LARGE SCALE GENOMIC DNA]</scope>
    <source>
        <strain evidence="11 12">CH40_1T</strain>
    </source>
</reference>
<accession>A0A5D4KE73</accession>
<keyword evidence="2" id="KW-1003">Cell membrane</keyword>
<dbReference type="Proteomes" id="UP000323317">
    <property type="component" value="Unassembled WGS sequence"/>
</dbReference>
<evidence type="ECO:0000259" key="9">
    <source>
        <dbReference type="PROSITE" id="PS50111"/>
    </source>
</evidence>
<comment type="caution">
    <text evidence="11">The sequence shown here is derived from an EMBL/GenBank/DDBJ whole genome shotgun (WGS) entry which is preliminary data.</text>
</comment>
<comment type="subcellular location">
    <subcellularLocation>
        <location evidence="1">Cell membrane</location>
    </subcellularLocation>
</comment>
<dbReference type="InterPro" id="IPR003660">
    <property type="entry name" value="HAMP_dom"/>
</dbReference>
<feature type="transmembrane region" description="Helical" evidence="8">
    <location>
        <begin position="33"/>
        <end position="54"/>
    </location>
</feature>
<dbReference type="AlphaFoldDB" id="A0A5D4KE73"/>
<sequence>MKRTRLRKDTLTKIEEAGFFGRLSSKLSLQNRLLFLFVLLLTVSIVVVGVSSYIKAKEATIDTIENRLGREAELISYVAENLKFLYVSDDEYFFQQLEISIRDQKEQLAKDGIESDIFYISNNEVTPFQASSGSELKFNETLVSKITNDSRTLLHETINGKEYTISSMKIKGIDGHYILAVPSESYLNAVTDMAQFTLAVILISLAVSSILILLFVRSFTKPLIQLQNIMREVRNGNLNKRAEFKTNLPEIHSLKKSFNMMIEQMRDVLYELNETTMELETTGISLSSSSEGALNFSRELIEAINVVQHGAEQTASSSDNSVNGFQMMKQKIEQLINNMETVHRSAVDMNNSAEKGERNNTELIEAIHSFENDFAHMTSTIQQVRNHSLSIANLVGLIKGVAEQTKLLALNAAIEAARAGESGKGFAVVAEEVRKLADQSTKAAEDITGSIEGMEGVTIRAAKEFDEMLLKIKGNLDTASESKGSFDELMKEIKNVSGNFEKMQSALVELKLELPQLEQATVSFSSVSQETLASTEQMLAASSSQITEMENTHEIGIHLKSLSNSLTTLSKRFSAK</sequence>
<organism evidence="11 12">
    <name type="scientific">Rossellomorea vietnamensis</name>
    <dbReference type="NCBI Taxonomy" id="218284"/>
    <lineage>
        <taxon>Bacteria</taxon>
        <taxon>Bacillati</taxon>
        <taxon>Bacillota</taxon>
        <taxon>Bacilli</taxon>
        <taxon>Bacillales</taxon>
        <taxon>Bacillaceae</taxon>
        <taxon>Rossellomorea</taxon>
    </lineage>
</organism>
<evidence type="ECO:0000256" key="2">
    <source>
        <dbReference type="ARBA" id="ARBA00022475"/>
    </source>
</evidence>
<keyword evidence="8" id="KW-1133">Transmembrane helix</keyword>
<evidence type="ECO:0000256" key="8">
    <source>
        <dbReference type="SAM" id="Phobius"/>
    </source>
</evidence>
<keyword evidence="8" id="KW-0812">Transmembrane</keyword>
<dbReference type="Pfam" id="PF00672">
    <property type="entry name" value="HAMP"/>
    <property type="match status" value="1"/>
</dbReference>
<dbReference type="PANTHER" id="PTHR32089:SF112">
    <property type="entry name" value="LYSOZYME-LIKE PROTEIN-RELATED"/>
    <property type="match status" value="1"/>
</dbReference>
<dbReference type="Gene3D" id="6.10.340.10">
    <property type="match status" value="1"/>
</dbReference>
<evidence type="ECO:0000313" key="12">
    <source>
        <dbReference type="Proteomes" id="UP000323317"/>
    </source>
</evidence>
<dbReference type="Gene3D" id="1.10.287.950">
    <property type="entry name" value="Methyl-accepting chemotaxis protein"/>
    <property type="match status" value="1"/>
</dbReference>
<evidence type="ECO:0000256" key="1">
    <source>
        <dbReference type="ARBA" id="ARBA00004236"/>
    </source>
</evidence>
<keyword evidence="4 6" id="KW-0807">Transducer</keyword>
<dbReference type="PANTHER" id="PTHR32089">
    <property type="entry name" value="METHYL-ACCEPTING CHEMOTAXIS PROTEIN MCPB"/>
    <property type="match status" value="1"/>
</dbReference>
<dbReference type="PROSITE" id="PS50885">
    <property type="entry name" value="HAMP"/>
    <property type="match status" value="1"/>
</dbReference>
<dbReference type="PROSITE" id="PS50111">
    <property type="entry name" value="CHEMOTAXIS_TRANSDUC_2"/>
    <property type="match status" value="1"/>
</dbReference>
<feature type="domain" description="HAMP" evidence="10">
    <location>
        <begin position="217"/>
        <end position="270"/>
    </location>
</feature>
<protein>
    <submittedName>
        <fullName evidence="11">Methyl-accepting chemotaxis protein</fullName>
    </submittedName>
</protein>
<comment type="similarity">
    <text evidence="5">Belongs to the methyl-accepting chemotaxis (MCP) protein family.</text>
</comment>
<feature type="transmembrane region" description="Helical" evidence="8">
    <location>
        <begin position="193"/>
        <end position="216"/>
    </location>
</feature>
<feature type="coiled-coil region" evidence="7">
    <location>
        <begin position="493"/>
        <end position="520"/>
    </location>
</feature>
<dbReference type="InterPro" id="IPR004089">
    <property type="entry name" value="MCPsignal_dom"/>
</dbReference>
<dbReference type="SMART" id="SM00304">
    <property type="entry name" value="HAMP"/>
    <property type="match status" value="1"/>
</dbReference>
<evidence type="ECO:0000256" key="3">
    <source>
        <dbReference type="ARBA" id="ARBA00023136"/>
    </source>
</evidence>
<gene>
    <name evidence="11" type="ORF">FZC79_10045</name>
</gene>
<dbReference type="SUPFAM" id="SSF58104">
    <property type="entry name" value="Methyl-accepting chemotaxis protein (MCP) signaling domain"/>
    <property type="match status" value="1"/>
</dbReference>
<dbReference type="EMBL" id="VTEH01000006">
    <property type="protein sequence ID" value="TYR75627.1"/>
    <property type="molecule type" value="Genomic_DNA"/>
</dbReference>
<dbReference type="GO" id="GO:0007165">
    <property type="term" value="P:signal transduction"/>
    <property type="evidence" value="ECO:0007669"/>
    <property type="project" value="UniProtKB-KW"/>
</dbReference>
<feature type="domain" description="Methyl-accepting transducer" evidence="9">
    <location>
        <begin position="289"/>
        <end position="539"/>
    </location>
</feature>
<dbReference type="Pfam" id="PF00015">
    <property type="entry name" value="MCPsignal"/>
    <property type="match status" value="1"/>
</dbReference>
<proteinExistence type="inferred from homology"/>
<dbReference type="CDD" id="cd06225">
    <property type="entry name" value="HAMP"/>
    <property type="match status" value="1"/>
</dbReference>
<dbReference type="SMART" id="SM00283">
    <property type="entry name" value="MA"/>
    <property type="match status" value="1"/>
</dbReference>
<evidence type="ECO:0000256" key="5">
    <source>
        <dbReference type="ARBA" id="ARBA00029447"/>
    </source>
</evidence>
<evidence type="ECO:0000313" key="11">
    <source>
        <dbReference type="EMBL" id="TYR75627.1"/>
    </source>
</evidence>
<evidence type="ECO:0000256" key="7">
    <source>
        <dbReference type="SAM" id="Coils"/>
    </source>
</evidence>
<keyword evidence="7" id="KW-0175">Coiled coil</keyword>